<dbReference type="RefSeq" id="WP_203913857.1">
    <property type="nucleotide sequence ID" value="NZ_BONY01000085.1"/>
</dbReference>
<dbReference type="InterPro" id="IPR018247">
    <property type="entry name" value="EF_Hand_1_Ca_BS"/>
</dbReference>
<dbReference type="AlphaFoldDB" id="A0A8J3QFY2"/>
<feature type="domain" description="EF-hand" evidence="1">
    <location>
        <begin position="5"/>
        <end position="40"/>
    </location>
</feature>
<reference evidence="2" key="1">
    <citation type="submission" date="2021-01" db="EMBL/GenBank/DDBJ databases">
        <title>Whole genome shotgun sequence of Rhizocola hellebori NBRC 109834.</title>
        <authorList>
            <person name="Komaki H."/>
            <person name="Tamura T."/>
        </authorList>
    </citation>
    <scope>NUCLEOTIDE SEQUENCE</scope>
    <source>
        <strain evidence="2">NBRC 109834</strain>
    </source>
</reference>
<dbReference type="SMART" id="SM00054">
    <property type="entry name" value="EFh"/>
    <property type="match status" value="3"/>
</dbReference>
<evidence type="ECO:0000259" key="1">
    <source>
        <dbReference type="PROSITE" id="PS50222"/>
    </source>
</evidence>
<dbReference type="SUPFAM" id="SSF47473">
    <property type="entry name" value="EF-hand"/>
    <property type="match status" value="1"/>
</dbReference>
<evidence type="ECO:0000313" key="2">
    <source>
        <dbReference type="EMBL" id="GIH10140.1"/>
    </source>
</evidence>
<dbReference type="PROSITE" id="PS50222">
    <property type="entry name" value="EF_HAND_2"/>
    <property type="match status" value="2"/>
</dbReference>
<dbReference type="GO" id="GO:0005509">
    <property type="term" value="F:calcium ion binding"/>
    <property type="evidence" value="ECO:0007669"/>
    <property type="project" value="InterPro"/>
</dbReference>
<dbReference type="EMBL" id="BONY01000085">
    <property type="protein sequence ID" value="GIH10140.1"/>
    <property type="molecule type" value="Genomic_DNA"/>
</dbReference>
<evidence type="ECO:0000313" key="3">
    <source>
        <dbReference type="Proteomes" id="UP000612899"/>
    </source>
</evidence>
<dbReference type="InterPro" id="IPR011992">
    <property type="entry name" value="EF-hand-dom_pair"/>
</dbReference>
<sequence>MTTELQIRKLDRAFDQLDVSNNGQLERDDLIGLGSRMILGFGQSPTSAKGKEVLDGFDTFWNRLAADAKIERDDALSPAEFRDAMISAYIKSDAFDVSFRPVAQAVAKLTDIDNDGRLGPAEFRTMQIAFGTSAENIETAFAALDRSGDGQISVEELVEAAREYYTSADPQARGNLLFGPL</sequence>
<dbReference type="Pfam" id="PF13202">
    <property type="entry name" value="EF-hand_5"/>
    <property type="match status" value="1"/>
</dbReference>
<name>A0A8J3QFY2_9ACTN</name>
<gene>
    <name evidence="2" type="ORF">Rhe02_82070</name>
</gene>
<accession>A0A8J3QFY2</accession>
<keyword evidence="3" id="KW-1185">Reference proteome</keyword>
<dbReference type="PROSITE" id="PS00018">
    <property type="entry name" value="EF_HAND_1"/>
    <property type="match status" value="2"/>
</dbReference>
<protein>
    <recommendedName>
        <fullName evidence="1">EF-hand domain-containing protein</fullName>
    </recommendedName>
</protein>
<dbReference type="InterPro" id="IPR002048">
    <property type="entry name" value="EF_hand_dom"/>
</dbReference>
<dbReference type="Gene3D" id="1.10.238.10">
    <property type="entry name" value="EF-hand"/>
    <property type="match status" value="1"/>
</dbReference>
<organism evidence="2 3">
    <name type="scientific">Rhizocola hellebori</name>
    <dbReference type="NCBI Taxonomy" id="1392758"/>
    <lineage>
        <taxon>Bacteria</taxon>
        <taxon>Bacillati</taxon>
        <taxon>Actinomycetota</taxon>
        <taxon>Actinomycetes</taxon>
        <taxon>Micromonosporales</taxon>
        <taxon>Micromonosporaceae</taxon>
        <taxon>Rhizocola</taxon>
    </lineage>
</organism>
<proteinExistence type="predicted"/>
<dbReference type="Proteomes" id="UP000612899">
    <property type="component" value="Unassembled WGS sequence"/>
</dbReference>
<feature type="domain" description="EF-hand" evidence="1">
    <location>
        <begin position="132"/>
        <end position="167"/>
    </location>
</feature>
<comment type="caution">
    <text evidence="2">The sequence shown here is derived from an EMBL/GenBank/DDBJ whole genome shotgun (WGS) entry which is preliminary data.</text>
</comment>